<comment type="caution">
    <text evidence="1">The sequence shown here is derived from an EMBL/GenBank/DDBJ whole genome shotgun (WGS) entry which is preliminary data.</text>
</comment>
<dbReference type="OMA" id="WAKEDIT"/>
<reference evidence="1 2" key="1">
    <citation type="submission" date="2014-11" db="EMBL/GenBank/DDBJ databases">
        <title>Pan-genome of Gallibacterium spp.</title>
        <authorList>
            <person name="Kudirkiene E."/>
            <person name="Bojesen A.M."/>
        </authorList>
    </citation>
    <scope>NUCLEOTIDE SEQUENCE [LARGE SCALE GENOMIC DNA]</scope>
    <source>
        <strain evidence="1 2">F 279</strain>
    </source>
</reference>
<sequence>MTDLTKADLRVGNIYAAKRPNKIYIGFDEYWNDRQIIYISDHSVQYDGPSVAFGRNYPTVSIEKFLKWAKDDVTAQVKDGEWRRAE</sequence>
<dbReference type="AlphaFoldDB" id="A0A1A7PJ87"/>
<name>A0A1A7PJ87_9PAST</name>
<gene>
    <name evidence="1" type="ORF">QV03_00545</name>
</gene>
<dbReference type="OrthoDB" id="9182750at2"/>
<organism evidence="1 2">
    <name type="scientific">Gallibacterium anatis</name>
    <dbReference type="NCBI Taxonomy" id="750"/>
    <lineage>
        <taxon>Bacteria</taxon>
        <taxon>Pseudomonadati</taxon>
        <taxon>Pseudomonadota</taxon>
        <taxon>Gammaproteobacteria</taxon>
        <taxon>Pasteurellales</taxon>
        <taxon>Pasteurellaceae</taxon>
        <taxon>Gallibacterium</taxon>
    </lineage>
</organism>
<dbReference type="EMBL" id="JTJO01000004">
    <property type="protein sequence ID" value="OBX01210.1"/>
    <property type="molecule type" value="Genomic_DNA"/>
</dbReference>
<proteinExistence type="predicted"/>
<accession>A0A1A7PJ87</accession>
<evidence type="ECO:0000313" key="1">
    <source>
        <dbReference type="EMBL" id="OBX01210.1"/>
    </source>
</evidence>
<protein>
    <submittedName>
        <fullName evidence="1">Uncharacterized protein</fullName>
    </submittedName>
</protein>
<dbReference type="Proteomes" id="UP000092643">
    <property type="component" value="Unassembled WGS sequence"/>
</dbReference>
<dbReference type="RefSeq" id="WP_013745197.1">
    <property type="nucleotide sequence ID" value="NZ_CP126977.1"/>
</dbReference>
<evidence type="ECO:0000313" key="2">
    <source>
        <dbReference type="Proteomes" id="UP000092643"/>
    </source>
</evidence>